<dbReference type="Pfam" id="PF17479">
    <property type="entry name" value="DUF3048_C"/>
    <property type="match status" value="1"/>
</dbReference>
<comment type="caution">
    <text evidence="5">The sequence shown here is derived from an EMBL/GenBank/DDBJ whole genome shotgun (WGS) entry which is preliminary data.</text>
</comment>
<keyword evidence="2" id="KW-0812">Transmembrane</keyword>
<evidence type="ECO:0008006" key="7">
    <source>
        <dbReference type="Google" id="ProtNLM"/>
    </source>
</evidence>
<dbReference type="InterPro" id="IPR035328">
    <property type="entry name" value="DUF3048_C"/>
</dbReference>
<dbReference type="Gene3D" id="3.50.90.10">
    <property type="entry name" value="YerB-like"/>
    <property type="match status" value="1"/>
</dbReference>
<evidence type="ECO:0000256" key="1">
    <source>
        <dbReference type="SAM" id="MobiDB-lite"/>
    </source>
</evidence>
<feature type="transmembrane region" description="Helical" evidence="2">
    <location>
        <begin position="12"/>
        <end position="34"/>
    </location>
</feature>
<dbReference type="InterPro" id="IPR021416">
    <property type="entry name" value="DUF3048_N"/>
</dbReference>
<proteinExistence type="predicted"/>
<keyword evidence="2" id="KW-1133">Transmembrane helix</keyword>
<evidence type="ECO:0000313" key="5">
    <source>
        <dbReference type="EMBL" id="OGM26654.1"/>
    </source>
</evidence>
<dbReference type="EMBL" id="MGGI01000012">
    <property type="protein sequence ID" value="OGM26654.1"/>
    <property type="molecule type" value="Genomic_DNA"/>
</dbReference>
<evidence type="ECO:0000256" key="2">
    <source>
        <dbReference type="SAM" id="Phobius"/>
    </source>
</evidence>
<evidence type="ECO:0000259" key="4">
    <source>
        <dbReference type="Pfam" id="PF17479"/>
    </source>
</evidence>
<dbReference type="Pfam" id="PF11258">
    <property type="entry name" value="DUF3048"/>
    <property type="match status" value="1"/>
</dbReference>
<dbReference type="Proteomes" id="UP000178851">
    <property type="component" value="Unassembled WGS sequence"/>
</dbReference>
<feature type="region of interest" description="Disordered" evidence="1">
    <location>
        <begin position="50"/>
        <end position="69"/>
    </location>
</feature>
<accession>A0A1F7YH24</accession>
<dbReference type="AlphaFoldDB" id="A0A1F7YH24"/>
<organism evidence="5 6">
    <name type="scientific">Candidatus Woesebacteria bacterium RIFCSPHIGHO2_01_FULL_39_28</name>
    <dbReference type="NCBI Taxonomy" id="1802496"/>
    <lineage>
        <taxon>Bacteria</taxon>
        <taxon>Candidatus Woeseibacteriota</taxon>
    </lineage>
</organism>
<evidence type="ECO:0000259" key="3">
    <source>
        <dbReference type="Pfam" id="PF11258"/>
    </source>
</evidence>
<gene>
    <name evidence="5" type="ORF">A2627_01365</name>
</gene>
<sequence length="401" mass="45100">MKSLISSNKLTAVLGLIGLYLISLGISFAVFSYLKKPLATQSIVVNKNTDTGQTRIDPNEPKTESCPINGGKFTKTEENIWQARRPLTVMIENHADSRPASGLSYADVVYEAVAEGGITRFLGIFYCGAAAQDLKLAPVRSARIYFIEWASEYGKKPIFMHVGGANNYSGSGDTVKEVRALETLESIGWRVPKGNDFDTTYDSGFPVFWRNYERLSHPVATEHTMTASSDEAYKEAEKRGFGAKDQKGISWNEKFVSWTFSDDKLQNAPIYSTISFEFWKNKPEYNVEWKYDPSSNSYLRFNGGVPHTDLLNDLQLKAKNVVIIKVKEKGPVDRNLHMLYTTIGQGEALVFKNGQFLKATWQKSSREARIKFLDEKGKEISFVGGNIWIEVIPSQNEVTYQ</sequence>
<protein>
    <recommendedName>
        <fullName evidence="7">DUF3048 domain-containing protein</fullName>
    </recommendedName>
</protein>
<name>A0A1F7YH24_9BACT</name>
<keyword evidence="2" id="KW-0472">Membrane</keyword>
<evidence type="ECO:0000313" key="6">
    <source>
        <dbReference type="Proteomes" id="UP000178851"/>
    </source>
</evidence>
<feature type="domain" description="DUF3048" evidence="3">
    <location>
        <begin position="82"/>
        <end position="240"/>
    </location>
</feature>
<reference evidence="5 6" key="1">
    <citation type="journal article" date="2016" name="Nat. Commun.">
        <title>Thousands of microbial genomes shed light on interconnected biogeochemical processes in an aquifer system.</title>
        <authorList>
            <person name="Anantharaman K."/>
            <person name="Brown C.T."/>
            <person name="Hug L.A."/>
            <person name="Sharon I."/>
            <person name="Castelle C.J."/>
            <person name="Probst A.J."/>
            <person name="Thomas B.C."/>
            <person name="Singh A."/>
            <person name="Wilkins M.J."/>
            <person name="Karaoz U."/>
            <person name="Brodie E.L."/>
            <person name="Williams K.H."/>
            <person name="Hubbard S.S."/>
            <person name="Banfield J.F."/>
        </authorList>
    </citation>
    <scope>NUCLEOTIDE SEQUENCE [LARGE SCALE GENOMIC DNA]</scope>
</reference>
<dbReference type="InterPro" id="IPR023158">
    <property type="entry name" value="YerB-like_sf"/>
</dbReference>
<feature type="domain" description="DUF3048" evidence="4">
    <location>
        <begin position="281"/>
        <end position="389"/>
    </location>
</feature>
<dbReference type="SUPFAM" id="SSF159774">
    <property type="entry name" value="YerB-like"/>
    <property type="match status" value="1"/>
</dbReference>